<feature type="chain" id="PRO_5045759542" description="Secreted protein" evidence="1">
    <location>
        <begin position="17"/>
        <end position="88"/>
    </location>
</feature>
<evidence type="ECO:0000313" key="3">
    <source>
        <dbReference type="Proteomes" id="UP001610563"/>
    </source>
</evidence>
<comment type="caution">
    <text evidence="2">The sequence shown here is derived from an EMBL/GenBank/DDBJ whole genome shotgun (WGS) entry which is preliminary data.</text>
</comment>
<gene>
    <name evidence="2" type="ORF">BJX66DRAFT_297993</name>
</gene>
<reference evidence="2 3" key="1">
    <citation type="submission" date="2024-07" db="EMBL/GenBank/DDBJ databases">
        <title>Section-level genome sequencing and comparative genomics of Aspergillus sections Usti and Cavernicolus.</title>
        <authorList>
            <consortium name="Lawrence Berkeley National Laboratory"/>
            <person name="Nybo J.L."/>
            <person name="Vesth T.C."/>
            <person name="Theobald S."/>
            <person name="Frisvad J.C."/>
            <person name="Larsen T.O."/>
            <person name="Kjaerboelling I."/>
            <person name="Rothschild-Mancinelli K."/>
            <person name="Lyhne E.K."/>
            <person name="Kogle M.E."/>
            <person name="Barry K."/>
            <person name="Clum A."/>
            <person name="Na H."/>
            <person name="Ledsgaard L."/>
            <person name="Lin J."/>
            <person name="Lipzen A."/>
            <person name="Kuo A."/>
            <person name="Riley R."/>
            <person name="Mondo S."/>
            <person name="Labutti K."/>
            <person name="Haridas S."/>
            <person name="Pangalinan J."/>
            <person name="Salamov A.A."/>
            <person name="Simmons B.A."/>
            <person name="Magnuson J.K."/>
            <person name="Chen J."/>
            <person name="Drula E."/>
            <person name="Henrissat B."/>
            <person name="Wiebenga A."/>
            <person name="Lubbers R.J."/>
            <person name="Gomes A.C."/>
            <person name="Makela M.R."/>
            <person name="Stajich J."/>
            <person name="Grigoriev I.V."/>
            <person name="Mortensen U.H."/>
            <person name="De Vries R.P."/>
            <person name="Baker S.E."/>
            <person name="Andersen M.R."/>
        </authorList>
    </citation>
    <scope>NUCLEOTIDE SEQUENCE [LARGE SCALE GENOMIC DNA]</scope>
    <source>
        <strain evidence="2 3">CBS 209.92</strain>
    </source>
</reference>
<dbReference type="Proteomes" id="UP001610563">
    <property type="component" value="Unassembled WGS sequence"/>
</dbReference>
<feature type="signal peptide" evidence="1">
    <location>
        <begin position="1"/>
        <end position="16"/>
    </location>
</feature>
<evidence type="ECO:0008006" key="4">
    <source>
        <dbReference type="Google" id="ProtNLM"/>
    </source>
</evidence>
<keyword evidence="3" id="KW-1185">Reference proteome</keyword>
<dbReference type="EMBL" id="JBFTWV010000020">
    <property type="protein sequence ID" value="KAL2797236.1"/>
    <property type="molecule type" value="Genomic_DNA"/>
</dbReference>
<protein>
    <recommendedName>
        <fullName evidence="4">Secreted protein</fullName>
    </recommendedName>
</protein>
<evidence type="ECO:0000313" key="2">
    <source>
        <dbReference type="EMBL" id="KAL2797236.1"/>
    </source>
</evidence>
<name>A0ABR4GE65_9EURO</name>
<proteinExistence type="predicted"/>
<evidence type="ECO:0000256" key="1">
    <source>
        <dbReference type="SAM" id="SignalP"/>
    </source>
</evidence>
<sequence length="88" mass="10094">MGDWTILSIITLVAEAAKTRSACAMHTMAILYIIRRASRLELRVIRSMLTQFSEFIRSRWKASAYSSSIGLPCEDAQLRLRCYFHPVI</sequence>
<organism evidence="2 3">
    <name type="scientific">Aspergillus keveii</name>
    <dbReference type="NCBI Taxonomy" id="714993"/>
    <lineage>
        <taxon>Eukaryota</taxon>
        <taxon>Fungi</taxon>
        <taxon>Dikarya</taxon>
        <taxon>Ascomycota</taxon>
        <taxon>Pezizomycotina</taxon>
        <taxon>Eurotiomycetes</taxon>
        <taxon>Eurotiomycetidae</taxon>
        <taxon>Eurotiales</taxon>
        <taxon>Aspergillaceae</taxon>
        <taxon>Aspergillus</taxon>
        <taxon>Aspergillus subgen. Nidulantes</taxon>
    </lineage>
</organism>
<keyword evidence="1" id="KW-0732">Signal</keyword>
<accession>A0ABR4GE65</accession>